<protein>
    <submittedName>
        <fullName evidence="4">N-carbamoylputrescine amidase</fullName>
        <ecNumber evidence="4">3.5.1.53</ecNumber>
    </submittedName>
</protein>
<dbReference type="Proteomes" id="UP000635384">
    <property type="component" value="Unassembled WGS sequence"/>
</dbReference>
<dbReference type="PANTHER" id="PTHR43674">
    <property type="entry name" value="NITRILASE C965.09-RELATED"/>
    <property type="match status" value="1"/>
</dbReference>
<evidence type="ECO:0000256" key="2">
    <source>
        <dbReference type="ARBA" id="ARBA00034122"/>
    </source>
</evidence>
<accession>A0ABR8KTC1</accession>
<keyword evidence="1 4" id="KW-0378">Hydrolase</keyword>
<dbReference type="EC" id="3.5.1.53" evidence="4"/>
<proteinExistence type="inferred from homology"/>
<dbReference type="InterPro" id="IPR017755">
    <property type="entry name" value="N-carbamoylputrescine_amidase"/>
</dbReference>
<reference evidence="4 5" key="1">
    <citation type="submission" date="2020-09" db="EMBL/GenBank/DDBJ databases">
        <authorList>
            <person name="Yoon J.-W."/>
        </authorList>
    </citation>
    <scope>NUCLEOTIDE SEQUENCE [LARGE SCALE GENOMIC DNA]</scope>
    <source>
        <strain evidence="4 5">KMU-140</strain>
    </source>
</reference>
<dbReference type="Pfam" id="PF00795">
    <property type="entry name" value="CN_hydrolase"/>
    <property type="match status" value="1"/>
</dbReference>
<dbReference type="InterPro" id="IPR050345">
    <property type="entry name" value="Aliph_Amidase/BUP"/>
</dbReference>
<dbReference type="RefSeq" id="WP_190788277.1">
    <property type="nucleotide sequence ID" value="NZ_JACXLC010000001.1"/>
</dbReference>
<evidence type="ECO:0000313" key="5">
    <source>
        <dbReference type="Proteomes" id="UP000635384"/>
    </source>
</evidence>
<dbReference type="NCBIfam" id="TIGR03381">
    <property type="entry name" value="agmatine_aguB"/>
    <property type="match status" value="1"/>
</dbReference>
<comment type="caution">
    <text evidence="4">The sequence shown here is derived from an EMBL/GenBank/DDBJ whole genome shotgun (WGS) entry which is preliminary data.</text>
</comment>
<name>A0ABR8KTC1_9SPHN</name>
<dbReference type="PANTHER" id="PTHR43674:SF2">
    <property type="entry name" value="BETA-UREIDOPROPIONASE"/>
    <property type="match status" value="1"/>
</dbReference>
<evidence type="ECO:0000259" key="3">
    <source>
        <dbReference type="PROSITE" id="PS50263"/>
    </source>
</evidence>
<dbReference type="InterPro" id="IPR003010">
    <property type="entry name" value="C-N_Hydrolase"/>
</dbReference>
<feature type="domain" description="CN hydrolase" evidence="3">
    <location>
        <begin position="4"/>
        <end position="263"/>
    </location>
</feature>
<dbReference type="PROSITE" id="PS50263">
    <property type="entry name" value="CN_HYDROLASE"/>
    <property type="match status" value="1"/>
</dbReference>
<comment type="similarity">
    <text evidence="2">Belongs to the carbon-nitrogen hydrolase superfamily.</text>
</comment>
<dbReference type="InterPro" id="IPR036526">
    <property type="entry name" value="C-N_Hydrolase_sf"/>
</dbReference>
<dbReference type="SUPFAM" id="SSF56317">
    <property type="entry name" value="Carbon-nitrogen hydrolase"/>
    <property type="match status" value="1"/>
</dbReference>
<evidence type="ECO:0000313" key="4">
    <source>
        <dbReference type="EMBL" id="MBD2842850.1"/>
    </source>
</evidence>
<keyword evidence="5" id="KW-1185">Reference proteome</keyword>
<dbReference type="CDD" id="cd07573">
    <property type="entry name" value="CPA"/>
    <property type="match status" value="1"/>
</dbReference>
<evidence type="ECO:0000256" key="1">
    <source>
        <dbReference type="ARBA" id="ARBA00022801"/>
    </source>
</evidence>
<gene>
    <name evidence="4" type="primary">aguB</name>
    <name evidence="4" type="ORF">IB285_11365</name>
</gene>
<dbReference type="GO" id="GO:0050126">
    <property type="term" value="F:N-carbamoylputrescine amidase activity"/>
    <property type="evidence" value="ECO:0007669"/>
    <property type="project" value="UniProtKB-EC"/>
</dbReference>
<sequence length="291" mass="32240">MSLITVAALQLELQREDESENIAAVAALVEEAAGRGAKLILPPELFSGPYFCREEDEALFALARPTSEHPSVLAMQELAAQHAVAIPTSFFERDGHHYYNTLAMIGPDGEIMGTYRKSHIPDGPGYEEKFYFRPGNDGFKVWDLPGDDSGQVRIGVGICWDQWYPECARVMALKGAEVLLYPTAIGSEPYDAELDTSRMWRRAMIGHAVSNCMPVIASNRIGAEGPAGEQRFYGHSFICDEWGDMAEEFGATETGVLVTKLDLARAAKHRAGMGFFRDRRPQLYGRICEDI</sequence>
<dbReference type="EMBL" id="JACXLC010000001">
    <property type="protein sequence ID" value="MBD2842850.1"/>
    <property type="molecule type" value="Genomic_DNA"/>
</dbReference>
<organism evidence="4 5">
    <name type="scientific">Erythrobacter rubeus</name>
    <dbReference type="NCBI Taxonomy" id="2760803"/>
    <lineage>
        <taxon>Bacteria</taxon>
        <taxon>Pseudomonadati</taxon>
        <taxon>Pseudomonadota</taxon>
        <taxon>Alphaproteobacteria</taxon>
        <taxon>Sphingomonadales</taxon>
        <taxon>Erythrobacteraceae</taxon>
        <taxon>Erythrobacter/Porphyrobacter group</taxon>
        <taxon>Erythrobacter</taxon>
    </lineage>
</organism>
<dbReference type="Gene3D" id="3.60.110.10">
    <property type="entry name" value="Carbon-nitrogen hydrolase"/>
    <property type="match status" value="1"/>
</dbReference>